<reference evidence="1" key="1">
    <citation type="submission" date="2021-02" db="EMBL/GenBank/DDBJ databases">
        <authorList>
            <person name="Nowell W R."/>
        </authorList>
    </citation>
    <scope>NUCLEOTIDE SEQUENCE</scope>
</reference>
<name>A0A815YF66_9BILA</name>
<proteinExistence type="predicted"/>
<dbReference type="AlphaFoldDB" id="A0A815YF66"/>
<dbReference type="EMBL" id="CAJNOQ010029541">
    <property type="protein sequence ID" value="CAF1569322.1"/>
    <property type="molecule type" value="Genomic_DNA"/>
</dbReference>
<gene>
    <name evidence="1" type="ORF">GPM918_LOCUS40290</name>
    <name evidence="2" type="ORF">SRO942_LOCUS41223</name>
</gene>
<evidence type="ECO:0000313" key="1">
    <source>
        <dbReference type="EMBL" id="CAF1569322.1"/>
    </source>
</evidence>
<evidence type="ECO:0000313" key="2">
    <source>
        <dbReference type="EMBL" id="CAF4432226.1"/>
    </source>
</evidence>
<dbReference type="Proteomes" id="UP000681722">
    <property type="component" value="Unassembled WGS sequence"/>
</dbReference>
<evidence type="ECO:0000313" key="3">
    <source>
        <dbReference type="Proteomes" id="UP000663829"/>
    </source>
</evidence>
<sequence>MIAEPAHFIDGNPPFLFVDISHPTIEDPRTRELPSVSLNFHDIQRSVQIGSVT</sequence>
<dbReference type="EMBL" id="CAJOBC010095365">
    <property type="protein sequence ID" value="CAF4432226.1"/>
    <property type="molecule type" value="Genomic_DNA"/>
</dbReference>
<organism evidence="1 3">
    <name type="scientific">Didymodactylos carnosus</name>
    <dbReference type="NCBI Taxonomy" id="1234261"/>
    <lineage>
        <taxon>Eukaryota</taxon>
        <taxon>Metazoa</taxon>
        <taxon>Spiralia</taxon>
        <taxon>Gnathifera</taxon>
        <taxon>Rotifera</taxon>
        <taxon>Eurotatoria</taxon>
        <taxon>Bdelloidea</taxon>
        <taxon>Philodinida</taxon>
        <taxon>Philodinidae</taxon>
        <taxon>Didymodactylos</taxon>
    </lineage>
</organism>
<dbReference type="Proteomes" id="UP000663829">
    <property type="component" value="Unassembled WGS sequence"/>
</dbReference>
<protein>
    <submittedName>
        <fullName evidence="1">Uncharacterized protein</fullName>
    </submittedName>
</protein>
<dbReference type="OrthoDB" id="10462695at2759"/>
<keyword evidence="3" id="KW-1185">Reference proteome</keyword>
<feature type="non-terminal residue" evidence="1">
    <location>
        <position position="53"/>
    </location>
</feature>
<accession>A0A815YF66</accession>
<comment type="caution">
    <text evidence="1">The sequence shown here is derived from an EMBL/GenBank/DDBJ whole genome shotgun (WGS) entry which is preliminary data.</text>
</comment>